<gene>
    <name evidence="8" type="ORF">NEOLI_001995</name>
</gene>
<dbReference type="GO" id="GO:0003729">
    <property type="term" value="F:mRNA binding"/>
    <property type="evidence" value="ECO:0007669"/>
    <property type="project" value="TreeGrafter"/>
</dbReference>
<dbReference type="InterPro" id="IPR051945">
    <property type="entry name" value="RRM_MRD1_RNA_proc_ribogen"/>
</dbReference>
<keyword evidence="2" id="KW-0677">Repeat</keyword>
<evidence type="ECO:0000313" key="8">
    <source>
        <dbReference type="EMBL" id="OLL27066.1"/>
    </source>
</evidence>
<dbReference type="STRING" id="1198029.A0A1U7LWL3"/>
<feature type="compositionally biased region" description="Acidic residues" evidence="6">
    <location>
        <begin position="234"/>
        <end position="244"/>
    </location>
</feature>
<sequence>MRTASGKSRRFGFLGFQSVEDAESAVKYFNRTFIDMSRMEVDSAKPIGDESIPRAWSRYTPGSTAFQRQTETHESEPTVKKRKIKEIRRIKDFRDPKFLEFLEVMKPQSQKKTWANEDLNVLQKEIVQPTTPSQDDDCQTIPKEKKKKRTKMKAEEISEKEIRNADPSDQKQSFPVEEITNDTTVEDLNHVDANMSDAEWLRSRTTRTLDIDDKNPQIQQYQSDEEHEKHFEKEELESEVDEAENEIKGPEPPSFEDDILKHGRLFVRNLSYTTTEEDLQCEFEKFGIVEEVHMPIDSATLNPKGLAYVLFAKPADALKAFQILDKQTFQGRLLHILPSYPKKSNEVDEFSIRKLPLKKQKEVRRKLETGKEIWNWNNMYMNADAVLDSTATRFGIKKSELIDVTDSGAAVTQALAETSIVNETKDYFTSIGISLNSFSHAKKSETILCVKNFPYGTTVEELASLFGAFGELGRVVLPPAGIIALIEFMKKEDCRRALKKLGYETYKSSILYLERAPRAVFTDFPPTQMIFFNGLGKSKNPEMKDMEETVQENPISTLFIKNLNFHTSNETLTRLFSGCDGLVSARINVKPDPKNIRKTLSMGFGFVEFQTKEQAVKAMIEKQRIAVDGHALQLSMSKKEEGKKTVEGKGTKVVVKNLPFEANKKDLRALLSAQGQLRSLRLPKKFDNSTRGFAFAEFVTEREAKNAIDSLRDTHYLGRHLIFEWAEKEATGDELVQRGVGKTKGQVEREDRWLGVRRKRKIDIDENGVGNDG</sequence>
<feature type="region of interest" description="Disordered" evidence="6">
    <location>
        <begin position="221"/>
        <end position="255"/>
    </location>
</feature>
<keyword evidence="9" id="KW-1185">Reference proteome</keyword>
<feature type="domain" description="RRM" evidence="7">
    <location>
        <begin position="263"/>
        <end position="341"/>
    </location>
</feature>
<dbReference type="SMART" id="SM00361">
    <property type="entry name" value="RRM_1"/>
    <property type="match status" value="2"/>
</dbReference>
<keyword evidence="4" id="KW-0539">Nucleus</keyword>
<comment type="caution">
    <text evidence="8">The sequence shown here is derived from an EMBL/GenBank/DDBJ whole genome shotgun (WGS) entry which is preliminary data.</text>
</comment>
<reference evidence="8 9" key="1">
    <citation type="submission" date="2016-04" db="EMBL/GenBank/DDBJ databases">
        <title>Evolutionary innovation and constraint leading to complex multicellularity in the Ascomycota.</title>
        <authorList>
            <person name="Cisse O."/>
            <person name="Nguyen A."/>
            <person name="Hewitt D.A."/>
            <person name="Jedd G."/>
            <person name="Stajich J.E."/>
        </authorList>
    </citation>
    <scope>NUCLEOTIDE SEQUENCE [LARGE SCALE GENOMIC DNA]</scope>
    <source>
        <strain evidence="8 9">DAH-3</strain>
    </source>
</reference>
<feature type="domain" description="RRM" evidence="7">
    <location>
        <begin position="1"/>
        <end position="46"/>
    </location>
</feature>
<feature type="compositionally biased region" description="Basic and acidic residues" evidence="6">
    <location>
        <begin position="224"/>
        <end position="233"/>
    </location>
</feature>
<keyword evidence="3 5" id="KW-0694">RNA-binding</keyword>
<dbReference type="OMA" id="FNNTCIQ"/>
<dbReference type="PANTHER" id="PTHR48039">
    <property type="entry name" value="RNA-BINDING MOTIF PROTEIN 14B"/>
    <property type="match status" value="1"/>
</dbReference>
<evidence type="ECO:0000256" key="6">
    <source>
        <dbReference type="SAM" id="MobiDB-lite"/>
    </source>
</evidence>
<dbReference type="PROSITE" id="PS50102">
    <property type="entry name" value="RRM"/>
    <property type="match status" value="5"/>
</dbReference>
<dbReference type="Pfam" id="PF00076">
    <property type="entry name" value="RRM_1"/>
    <property type="match status" value="4"/>
</dbReference>
<dbReference type="OrthoDB" id="439639at2759"/>
<dbReference type="InterPro" id="IPR000504">
    <property type="entry name" value="RRM_dom"/>
</dbReference>
<organism evidence="8 9">
    <name type="scientific">Neolecta irregularis (strain DAH-3)</name>
    <dbReference type="NCBI Taxonomy" id="1198029"/>
    <lineage>
        <taxon>Eukaryota</taxon>
        <taxon>Fungi</taxon>
        <taxon>Dikarya</taxon>
        <taxon>Ascomycota</taxon>
        <taxon>Taphrinomycotina</taxon>
        <taxon>Neolectales</taxon>
        <taxon>Neolectaceae</taxon>
        <taxon>Neolecta</taxon>
    </lineage>
</organism>
<evidence type="ECO:0000256" key="3">
    <source>
        <dbReference type="ARBA" id="ARBA00022884"/>
    </source>
</evidence>
<evidence type="ECO:0000256" key="2">
    <source>
        <dbReference type="ARBA" id="ARBA00022737"/>
    </source>
</evidence>
<dbReference type="InterPro" id="IPR003954">
    <property type="entry name" value="RRM_euk-type"/>
</dbReference>
<dbReference type="InterPro" id="IPR035979">
    <property type="entry name" value="RBD_domain_sf"/>
</dbReference>
<dbReference type="SMART" id="SM00360">
    <property type="entry name" value="RRM"/>
    <property type="match status" value="4"/>
</dbReference>
<feature type="domain" description="RRM" evidence="7">
    <location>
        <begin position="556"/>
        <end position="639"/>
    </location>
</feature>
<accession>A0A1U7LWL3</accession>
<name>A0A1U7LWL3_NEOID</name>
<dbReference type="InterPro" id="IPR012677">
    <property type="entry name" value="Nucleotide-bd_a/b_plait_sf"/>
</dbReference>
<evidence type="ECO:0000259" key="7">
    <source>
        <dbReference type="PROSITE" id="PS50102"/>
    </source>
</evidence>
<dbReference type="Gene3D" id="3.30.70.330">
    <property type="match status" value="5"/>
</dbReference>
<dbReference type="GO" id="GO:0005634">
    <property type="term" value="C:nucleus"/>
    <property type="evidence" value="ECO:0007669"/>
    <property type="project" value="UniProtKB-SubCell"/>
</dbReference>
<evidence type="ECO:0000256" key="1">
    <source>
        <dbReference type="ARBA" id="ARBA00004123"/>
    </source>
</evidence>
<comment type="subcellular location">
    <subcellularLocation>
        <location evidence="1">Nucleus</location>
    </subcellularLocation>
</comment>
<dbReference type="Proteomes" id="UP000186594">
    <property type="component" value="Unassembled WGS sequence"/>
</dbReference>
<evidence type="ECO:0000256" key="5">
    <source>
        <dbReference type="PROSITE-ProRule" id="PRU00176"/>
    </source>
</evidence>
<feature type="region of interest" description="Disordered" evidence="6">
    <location>
        <begin position="128"/>
        <end position="171"/>
    </location>
</feature>
<evidence type="ECO:0000256" key="4">
    <source>
        <dbReference type="ARBA" id="ARBA00023242"/>
    </source>
</evidence>
<feature type="compositionally biased region" description="Basic and acidic residues" evidence="6">
    <location>
        <begin position="152"/>
        <end position="169"/>
    </location>
</feature>
<protein>
    <submittedName>
        <fullName evidence="8">Multiple RNA-binding domain-containing protein 1</fullName>
    </submittedName>
</protein>
<dbReference type="AlphaFoldDB" id="A0A1U7LWL3"/>
<feature type="domain" description="RRM" evidence="7">
    <location>
        <begin position="651"/>
        <end position="728"/>
    </location>
</feature>
<evidence type="ECO:0000313" key="9">
    <source>
        <dbReference type="Proteomes" id="UP000186594"/>
    </source>
</evidence>
<dbReference type="EMBL" id="LXFE01000123">
    <property type="protein sequence ID" value="OLL27066.1"/>
    <property type="molecule type" value="Genomic_DNA"/>
</dbReference>
<feature type="domain" description="RRM" evidence="7">
    <location>
        <begin position="446"/>
        <end position="518"/>
    </location>
</feature>
<proteinExistence type="predicted"/>
<dbReference type="CDD" id="cd12320">
    <property type="entry name" value="RRM6_RBM19_RRM5_MRD1"/>
    <property type="match status" value="1"/>
</dbReference>
<dbReference type="PANTHER" id="PTHR48039:SF5">
    <property type="entry name" value="RNA-BINDING PROTEIN 28"/>
    <property type="match status" value="1"/>
</dbReference>
<dbReference type="SUPFAM" id="SSF54928">
    <property type="entry name" value="RNA-binding domain, RBD"/>
    <property type="match status" value="4"/>
</dbReference>
<dbReference type="CDD" id="cd12316">
    <property type="entry name" value="RRM3_RBM19_RRM2_MRD1"/>
    <property type="match status" value="1"/>
</dbReference>